<proteinExistence type="inferred from homology"/>
<comment type="similarity">
    <text evidence="1">Belongs to the LDH2/MDH2 oxidoreductase family.</text>
</comment>
<dbReference type="PANTHER" id="PTHR11091:SF0">
    <property type="entry name" value="MALATE DEHYDROGENASE"/>
    <property type="match status" value="1"/>
</dbReference>
<dbReference type="InterPro" id="IPR036111">
    <property type="entry name" value="Mal/L-sulfo/L-lacto_DH-like_sf"/>
</dbReference>
<dbReference type="InterPro" id="IPR043143">
    <property type="entry name" value="Mal/L-sulf/L-lact_DH-like_NADP"/>
</dbReference>
<dbReference type="AlphaFoldDB" id="A0A0F9TYJ2"/>
<evidence type="ECO:0008006" key="4">
    <source>
        <dbReference type="Google" id="ProtNLM"/>
    </source>
</evidence>
<protein>
    <recommendedName>
        <fullName evidence="4">Malate/lactate/ureidoglycolate dehydrogenase</fullName>
    </recommendedName>
</protein>
<accession>A0A0F9TYJ2</accession>
<dbReference type="Gene3D" id="3.30.1370.60">
    <property type="entry name" value="Hypothetical oxidoreductase yiak, domain 2"/>
    <property type="match status" value="1"/>
</dbReference>
<evidence type="ECO:0000256" key="2">
    <source>
        <dbReference type="ARBA" id="ARBA00023002"/>
    </source>
</evidence>
<organism evidence="3">
    <name type="scientific">marine sediment metagenome</name>
    <dbReference type="NCBI Taxonomy" id="412755"/>
    <lineage>
        <taxon>unclassified sequences</taxon>
        <taxon>metagenomes</taxon>
        <taxon>ecological metagenomes</taxon>
    </lineage>
</organism>
<evidence type="ECO:0000256" key="1">
    <source>
        <dbReference type="ARBA" id="ARBA00006056"/>
    </source>
</evidence>
<comment type="caution">
    <text evidence="3">The sequence shown here is derived from an EMBL/GenBank/DDBJ whole genome shotgun (WGS) entry which is preliminary data.</text>
</comment>
<dbReference type="EMBL" id="LAZR01000238">
    <property type="protein sequence ID" value="KKN80042.1"/>
    <property type="molecule type" value="Genomic_DNA"/>
</dbReference>
<dbReference type="InterPro" id="IPR003767">
    <property type="entry name" value="Malate/L-lactate_DH-like"/>
</dbReference>
<dbReference type="Gene3D" id="1.10.1530.10">
    <property type="match status" value="1"/>
</dbReference>
<dbReference type="InterPro" id="IPR043144">
    <property type="entry name" value="Mal/L-sulf/L-lact_DH-like_ah"/>
</dbReference>
<evidence type="ECO:0000313" key="3">
    <source>
        <dbReference type="EMBL" id="KKN80042.1"/>
    </source>
</evidence>
<keyword evidence="2" id="KW-0560">Oxidoreductase</keyword>
<dbReference type="GO" id="GO:0016491">
    <property type="term" value="F:oxidoreductase activity"/>
    <property type="evidence" value="ECO:0007669"/>
    <property type="project" value="UniProtKB-KW"/>
</dbReference>
<dbReference type="SUPFAM" id="SSF89733">
    <property type="entry name" value="L-sulfolactate dehydrogenase-like"/>
    <property type="match status" value="1"/>
</dbReference>
<dbReference type="PANTHER" id="PTHR11091">
    <property type="entry name" value="OXIDOREDUCTASE-RELATED"/>
    <property type="match status" value="1"/>
</dbReference>
<gene>
    <name evidence="3" type="ORF">LCGC14_0334250</name>
</gene>
<reference evidence="3" key="1">
    <citation type="journal article" date="2015" name="Nature">
        <title>Complex archaea that bridge the gap between prokaryotes and eukaryotes.</title>
        <authorList>
            <person name="Spang A."/>
            <person name="Saw J.H."/>
            <person name="Jorgensen S.L."/>
            <person name="Zaremba-Niedzwiedzka K."/>
            <person name="Martijn J."/>
            <person name="Lind A.E."/>
            <person name="van Eijk R."/>
            <person name="Schleper C."/>
            <person name="Guy L."/>
            <person name="Ettema T.J."/>
        </authorList>
    </citation>
    <scope>NUCLEOTIDE SEQUENCE</scope>
</reference>
<dbReference type="NCBIfam" id="NF007504">
    <property type="entry name" value="PRK10098.1"/>
    <property type="match status" value="1"/>
</dbReference>
<dbReference type="Pfam" id="PF02615">
    <property type="entry name" value="Ldh_2"/>
    <property type="match status" value="1"/>
</dbReference>
<sequence length="362" mass="37556">MRITADELTDVATSILSHAGASRDVAAKVATRLVHANLTGHDSHGVGMVPAYVEGIQAGQLIPDAKIDVVKDKGPFLLVDGQHGFGHMIAEQAMDLAIERAKSSHFAVLSLRNSFHLGRLGDWGAMAADAGFICILYANVQSPRPLVAPFGGSDARFVTNPYCTAIPATSKNPMFLLDMATSTIAMGKARVAHLSGKAAPEGALINAAGEPTTDPAVMFDEPIGALTTFGQHKGFGLALLGDMLGGSFSGGGAYSPEREAPSRIFNNMMAILIDPDVFGLVDEFNEDLDKYTDWVKASPAAPGTSGVLFPGDPERRSAEDRLANGINVDAGTLAQLVETAKSVGVPRDALCGIVDGGGGSGG</sequence>
<name>A0A0F9TYJ2_9ZZZZ</name>